<evidence type="ECO:0000313" key="3">
    <source>
        <dbReference type="Proteomes" id="UP000070093"/>
    </source>
</evidence>
<dbReference type="Gene3D" id="3.40.250.10">
    <property type="entry name" value="Rhodanese-like domain"/>
    <property type="match status" value="1"/>
</dbReference>
<dbReference type="Gene3D" id="1.10.10.10">
    <property type="entry name" value="Winged helix-like DNA-binding domain superfamily/Winged helix DNA-binding domain"/>
    <property type="match status" value="1"/>
</dbReference>
<dbReference type="InterPro" id="IPR001763">
    <property type="entry name" value="Rhodanese-like_dom"/>
</dbReference>
<dbReference type="Proteomes" id="UP000070093">
    <property type="component" value="Unassembled WGS sequence"/>
</dbReference>
<organism evidence="2 3">
    <name type="scientific">Prevotella bivia</name>
    <dbReference type="NCBI Taxonomy" id="28125"/>
    <lineage>
        <taxon>Bacteria</taxon>
        <taxon>Pseudomonadati</taxon>
        <taxon>Bacteroidota</taxon>
        <taxon>Bacteroidia</taxon>
        <taxon>Bacteroidales</taxon>
        <taxon>Prevotellaceae</taxon>
        <taxon>Prevotella</taxon>
    </lineage>
</organism>
<dbReference type="SUPFAM" id="SSF52821">
    <property type="entry name" value="Rhodanese/Cell cycle control phosphatase"/>
    <property type="match status" value="1"/>
</dbReference>
<proteinExistence type="predicted"/>
<evidence type="ECO:0000259" key="1">
    <source>
        <dbReference type="PROSITE" id="PS50206"/>
    </source>
</evidence>
<dbReference type="InterPro" id="IPR036873">
    <property type="entry name" value="Rhodanese-like_dom_sf"/>
</dbReference>
<dbReference type="InterPro" id="IPR036390">
    <property type="entry name" value="WH_DNA-bd_sf"/>
</dbReference>
<accession>A0A137T0G7</accession>
<feature type="domain" description="Rhodanese" evidence="1">
    <location>
        <begin position="4"/>
        <end position="51"/>
    </location>
</feature>
<dbReference type="STRING" id="28125.HMPREF3202_00392"/>
<dbReference type="PROSITE" id="PS50206">
    <property type="entry name" value="RHODANESE_3"/>
    <property type="match status" value="1"/>
</dbReference>
<gene>
    <name evidence="2" type="ORF">HMPREF3202_00392</name>
</gene>
<dbReference type="InterPro" id="IPR036388">
    <property type="entry name" value="WH-like_DNA-bd_sf"/>
</dbReference>
<sequence length="105" mass="11848">MSTDNPIIVFYAVGLRGYLAQRILIGLGFKDVRNLSGGYKTYSTVTPSNTSKIITSVENKGLIKRKLDKIDKRQIHFSLTPKGEQQLEEMHCSEMELLDILLKSC</sequence>
<protein>
    <recommendedName>
        <fullName evidence="1">Rhodanese domain-containing protein</fullName>
    </recommendedName>
</protein>
<evidence type="ECO:0000313" key="2">
    <source>
        <dbReference type="EMBL" id="KXO18129.1"/>
    </source>
</evidence>
<reference evidence="2 3" key="1">
    <citation type="submission" date="2016-02" db="EMBL/GenBank/DDBJ databases">
        <authorList>
            <person name="Wen L."/>
            <person name="He K."/>
            <person name="Yang H."/>
        </authorList>
    </citation>
    <scope>NUCLEOTIDE SEQUENCE [LARGE SCALE GENOMIC DNA]</scope>
    <source>
        <strain evidence="2 3">GED7880</strain>
    </source>
</reference>
<dbReference type="AlphaFoldDB" id="A0A137T0G7"/>
<dbReference type="EMBL" id="LTAG01000018">
    <property type="protein sequence ID" value="KXO18129.1"/>
    <property type="molecule type" value="Genomic_DNA"/>
</dbReference>
<dbReference type="SUPFAM" id="SSF46785">
    <property type="entry name" value="Winged helix' DNA-binding domain"/>
    <property type="match status" value="1"/>
</dbReference>
<name>A0A137T0G7_9BACT</name>
<dbReference type="PATRIC" id="fig|28125.4.peg.385"/>
<dbReference type="GO" id="GO:0003700">
    <property type="term" value="F:DNA-binding transcription factor activity"/>
    <property type="evidence" value="ECO:0007669"/>
    <property type="project" value="InterPro"/>
</dbReference>
<comment type="caution">
    <text evidence="2">The sequence shown here is derived from an EMBL/GenBank/DDBJ whole genome shotgun (WGS) entry which is preliminary data.</text>
</comment>